<dbReference type="InterPro" id="IPR001734">
    <property type="entry name" value="Na/solute_symporter"/>
</dbReference>
<evidence type="ECO:0000256" key="1">
    <source>
        <dbReference type="ARBA" id="ARBA00004141"/>
    </source>
</evidence>
<dbReference type="InParanoid" id="C3XSY3"/>
<feature type="transmembrane region" description="Helical" evidence="7">
    <location>
        <begin position="545"/>
        <end position="568"/>
    </location>
</feature>
<comment type="similarity">
    <text evidence="2">Belongs to the sodium:solute symporter (SSF) (TC 2.A.21) family.</text>
</comment>
<evidence type="ECO:0000256" key="4">
    <source>
        <dbReference type="ARBA" id="ARBA00022692"/>
    </source>
</evidence>
<feature type="signal peptide" evidence="8">
    <location>
        <begin position="1"/>
        <end position="21"/>
    </location>
</feature>
<keyword evidence="4 7" id="KW-0812">Transmembrane</keyword>
<feature type="transmembrane region" description="Helical" evidence="7">
    <location>
        <begin position="575"/>
        <end position="597"/>
    </location>
</feature>
<feature type="transmembrane region" description="Helical" evidence="7">
    <location>
        <begin position="520"/>
        <end position="539"/>
    </location>
</feature>
<feature type="chain" id="PRO_5002933066" description="Urea-proton symporter DUR3" evidence="8">
    <location>
        <begin position="22"/>
        <end position="843"/>
    </location>
</feature>
<evidence type="ECO:0000313" key="9">
    <source>
        <dbReference type="EMBL" id="EEN68851.1"/>
    </source>
</evidence>
<dbReference type="Gene3D" id="1.20.1730.10">
    <property type="entry name" value="Sodium/glucose cotransporter"/>
    <property type="match status" value="1"/>
</dbReference>
<feature type="transmembrane region" description="Helical" evidence="7">
    <location>
        <begin position="173"/>
        <end position="198"/>
    </location>
</feature>
<dbReference type="AlphaFoldDB" id="C3XSY3"/>
<feature type="transmembrane region" description="Helical" evidence="7">
    <location>
        <begin position="408"/>
        <end position="438"/>
    </location>
</feature>
<feature type="transmembrane region" description="Helical" evidence="7">
    <location>
        <begin position="236"/>
        <end position="254"/>
    </location>
</feature>
<dbReference type="STRING" id="7739.C3XSY3"/>
<dbReference type="InterPro" id="IPR038377">
    <property type="entry name" value="Na/Glc_symporter_sf"/>
</dbReference>
<dbReference type="PROSITE" id="PS50283">
    <property type="entry name" value="NA_SOLUT_SYMP_3"/>
    <property type="match status" value="1"/>
</dbReference>
<evidence type="ECO:0000256" key="6">
    <source>
        <dbReference type="ARBA" id="ARBA00023136"/>
    </source>
</evidence>
<feature type="transmembrane region" description="Helical" evidence="7">
    <location>
        <begin position="210"/>
        <end position="229"/>
    </location>
</feature>
<evidence type="ECO:0000256" key="2">
    <source>
        <dbReference type="ARBA" id="ARBA00006434"/>
    </source>
</evidence>
<evidence type="ECO:0008006" key="10">
    <source>
        <dbReference type="Google" id="ProtNLM"/>
    </source>
</evidence>
<keyword evidence="8" id="KW-0732">Signal</keyword>
<dbReference type="Pfam" id="PF00474">
    <property type="entry name" value="SSF"/>
    <property type="match status" value="1"/>
</dbReference>
<dbReference type="EMBL" id="GG666460">
    <property type="protein sequence ID" value="EEN68851.1"/>
    <property type="molecule type" value="Genomic_DNA"/>
</dbReference>
<keyword evidence="5 7" id="KW-1133">Transmembrane helix</keyword>
<proteinExistence type="inferred from homology"/>
<reference evidence="9" key="1">
    <citation type="journal article" date="2008" name="Nature">
        <title>The amphioxus genome and the evolution of the chordate karyotype.</title>
        <authorList>
            <consortium name="US DOE Joint Genome Institute (JGI-PGF)"/>
            <person name="Putnam N.H."/>
            <person name="Butts T."/>
            <person name="Ferrier D.E.K."/>
            <person name="Furlong R.F."/>
            <person name="Hellsten U."/>
            <person name="Kawashima T."/>
            <person name="Robinson-Rechavi M."/>
            <person name="Shoguchi E."/>
            <person name="Terry A."/>
            <person name="Yu J.-K."/>
            <person name="Benito-Gutierrez E.L."/>
            <person name="Dubchak I."/>
            <person name="Garcia-Fernandez J."/>
            <person name="Gibson-Brown J.J."/>
            <person name="Grigoriev I.V."/>
            <person name="Horton A.C."/>
            <person name="de Jong P.J."/>
            <person name="Jurka J."/>
            <person name="Kapitonov V.V."/>
            <person name="Kohara Y."/>
            <person name="Kuroki Y."/>
            <person name="Lindquist E."/>
            <person name="Lucas S."/>
            <person name="Osoegawa K."/>
            <person name="Pennacchio L.A."/>
            <person name="Salamov A.A."/>
            <person name="Satou Y."/>
            <person name="Sauka-Spengler T."/>
            <person name="Schmutz J."/>
            <person name="Shin-I T."/>
            <person name="Toyoda A."/>
            <person name="Bronner-Fraser M."/>
            <person name="Fujiyama A."/>
            <person name="Holland L.Z."/>
            <person name="Holland P.W.H."/>
            <person name="Satoh N."/>
            <person name="Rokhsar D.S."/>
        </authorList>
    </citation>
    <scope>NUCLEOTIDE SEQUENCE [LARGE SCALE GENOMIC DNA]</scope>
    <source>
        <strain evidence="9">S238N-H82</strain>
        <tissue evidence="9">Testes</tissue>
    </source>
</reference>
<dbReference type="PANTHER" id="PTHR46154:SF4">
    <property type="entry name" value="UREA ACTIVE TRANSPORTER"/>
    <property type="match status" value="1"/>
</dbReference>
<feature type="transmembrane region" description="Helical" evidence="7">
    <location>
        <begin position="617"/>
        <end position="637"/>
    </location>
</feature>
<dbReference type="CDD" id="cd11476">
    <property type="entry name" value="SLC5sbd_DUR3"/>
    <property type="match status" value="1"/>
</dbReference>
<organism>
    <name type="scientific">Branchiostoma floridae</name>
    <name type="common">Florida lancelet</name>
    <name type="synonym">Amphioxus</name>
    <dbReference type="NCBI Taxonomy" id="7739"/>
    <lineage>
        <taxon>Eukaryota</taxon>
        <taxon>Metazoa</taxon>
        <taxon>Chordata</taxon>
        <taxon>Cephalochordata</taxon>
        <taxon>Leptocardii</taxon>
        <taxon>Amphioxiformes</taxon>
        <taxon>Branchiostomatidae</taxon>
        <taxon>Branchiostoma</taxon>
    </lineage>
</organism>
<dbReference type="PANTHER" id="PTHR46154">
    <property type="match status" value="1"/>
</dbReference>
<evidence type="ECO:0000256" key="7">
    <source>
        <dbReference type="SAM" id="Phobius"/>
    </source>
</evidence>
<protein>
    <recommendedName>
        <fullName evidence="10">Urea-proton symporter DUR3</fullName>
    </recommendedName>
</protein>
<comment type="subcellular location">
    <subcellularLocation>
        <location evidence="1">Membrane</location>
        <topology evidence="1">Multi-pass membrane protein</topology>
    </subcellularLocation>
</comment>
<dbReference type="GO" id="GO:0016020">
    <property type="term" value="C:membrane"/>
    <property type="evidence" value="ECO:0007669"/>
    <property type="project" value="UniProtKB-SubCell"/>
</dbReference>
<feature type="transmembrane region" description="Helical" evidence="7">
    <location>
        <begin position="739"/>
        <end position="758"/>
    </location>
</feature>
<evidence type="ECO:0000256" key="8">
    <source>
        <dbReference type="SAM" id="SignalP"/>
    </source>
</evidence>
<feature type="transmembrane region" description="Helical" evidence="7">
    <location>
        <begin position="289"/>
        <end position="313"/>
    </location>
</feature>
<dbReference type="GO" id="GO:0015204">
    <property type="term" value="F:urea transmembrane transporter activity"/>
    <property type="evidence" value="ECO:0007669"/>
    <property type="project" value="InterPro"/>
</dbReference>
<evidence type="ECO:0000256" key="5">
    <source>
        <dbReference type="ARBA" id="ARBA00022989"/>
    </source>
</evidence>
<feature type="transmembrane region" description="Helical" evidence="7">
    <location>
        <begin position="91"/>
        <end position="110"/>
    </location>
</feature>
<feature type="transmembrane region" description="Helical" evidence="7">
    <location>
        <begin position="698"/>
        <end position="719"/>
    </location>
</feature>
<feature type="transmembrane region" description="Helical" evidence="7">
    <location>
        <begin position="130"/>
        <end position="152"/>
    </location>
</feature>
<feature type="transmembrane region" description="Helical" evidence="7">
    <location>
        <begin position="53"/>
        <end position="71"/>
    </location>
</feature>
<sequence>MTAKAIPIALVVLCLAFPSASDDSPCDQVVEKVRNGTAAGTSDFRPLVELREALILTLGFGLFAGFVAYIFNLVRKYVFHDQNDLDTAFDAGGQVSVGLTATTIVSQWTWAATLLQSCTVASKFGISGPFWYAAGASVQIIVFAILSVELKMKAPGAKTYLQVIKARFGAKAHIVYCVFALLTNILVTTMLMLGGIASMTSLVNGLTTEMAAICLAAVIGTYTLIGGLGATFYVSYFNTALIFGVLITILWKVYSDDGSSQQNPLGDVSTVYDLLSCSSGPAGNSEQSYLTFFSTGGLMFGVINIIGNFGAVFCDQSYWQSTVAARPLEGVWGFISGGLTWFAIPFSMATTVGLAYVALSTVNGEALLTIEEVDKGLVAPVAVHRLMGHTGLVAPVVVHRLMGHTGQVIVLLMILMAVMSTGSAEIIAVTSIIVYDILKDYVCMFRKNLSDSACTLCGKRRARIFRQADKCQCGPVSTCKQCKEEAAKADQLTQEYWLYSCPTHGAYRNYLNLLLSRKNWYIVVVTAATVPLVLMADAAGLNLGWLYLFMGVLIGAAVIPIGMALFWVRTTAAGMIAGATLGSAMGLVCWLAVAATLPGGLMGGNFIKNTGDQLSMIVGNLVSILSGGAVCATVSLVGSFRVPTMELEEEWEKTRSLDNPLKPWGPTYQTAYKMESANKLNDRPTFAEVRRYCRKPRITALAAGTGISLVLVILWPAGMLAVGVMNGGQFQHWVNVSQSWAYIAAAFLILVPLIQEIVSVRRQYIINKSVACNDEGQDMEQADGNPDGISYIEKTNQNPQPVTIGSVVDTDGPHQESDGQTLLKNSKNIAPEPGDVHHLEDVL</sequence>
<keyword evidence="3" id="KW-0813">Transport</keyword>
<evidence type="ECO:0000256" key="3">
    <source>
        <dbReference type="ARBA" id="ARBA00022448"/>
    </source>
</evidence>
<name>C3XSY3_BRAFL</name>
<dbReference type="InterPro" id="IPR031155">
    <property type="entry name" value="DUR"/>
</dbReference>
<dbReference type="eggNOG" id="KOG2348">
    <property type="taxonomic scope" value="Eukaryota"/>
</dbReference>
<gene>
    <name evidence="9" type="ORF">BRAFLDRAFT_67210</name>
</gene>
<feature type="transmembrane region" description="Helical" evidence="7">
    <location>
        <begin position="334"/>
        <end position="359"/>
    </location>
</feature>
<accession>C3XSY3</accession>
<keyword evidence="6 7" id="KW-0472">Membrane</keyword>